<sequence length="19" mass="1870">MASGAGSDESAAIYLQPSD</sequence>
<organism evidence="1 2">
    <name type="scientific">Corchorus capsularis</name>
    <name type="common">Jute</name>
    <dbReference type="NCBI Taxonomy" id="210143"/>
    <lineage>
        <taxon>Eukaryota</taxon>
        <taxon>Viridiplantae</taxon>
        <taxon>Streptophyta</taxon>
        <taxon>Embryophyta</taxon>
        <taxon>Tracheophyta</taxon>
        <taxon>Spermatophyta</taxon>
        <taxon>Magnoliopsida</taxon>
        <taxon>eudicotyledons</taxon>
        <taxon>Gunneridae</taxon>
        <taxon>Pentapetalae</taxon>
        <taxon>rosids</taxon>
        <taxon>malvids</taxon>
        <taxon>Malvales</taxon>
        <taxon>Malvaceae</taxon>
        <taxon>Grewioideae</taxon>
        <taxon>Apeibeae</taxon>
        <taxon>Corchorus</taxon>
    </lineage>
</organism>
<reference evidence="1 2" key="1">
    <citation type="submission" date="2013-09" db="EMBL/GenBank/DDBJ databases">
        <title>Corchorus capsularis genome sequencing.</title>
        <authorList>
            <person name="Alam M."/>
            <person name="Haque M.S."/>
            <person name="Islam M.S."/>
            <person name="Emdad E.M."/>
            <person name="Islam M.M."/>
            <person name="Ahmed B."/>
            <person name="Halim A."/>
            <person name="Hossen Q.M.M."/>
            <person name="Hossain M.Z."/>
            <person name="Ahmed R."/>
            <person name="Khan M.M."/>
            <person name="Islam R."/>
            <person name="Rashid M.M."/>
            <person name="Khan S.A."/>
            <person name="Rahman M.S."/>
            <person name="Alam M."/>
        </authorList>
    </citation>
    <scope>NUCLEOTIDE SEQUENCE [LARGE SCALE GENOMIC DNA]</scope>
    <source>
        <strain evidence="2">cv. CVL-1</strain>
        <tissue evidence="1">Whole seedling</tissue>
    </source>
</reference>
<dbReference type="Proteomes" id="UP000188268">
    <property type="component" value="Unassembled WGS sequence"/>
</dbReference>
<protein>
    <submittedName>
        <fullName evidence="1">Uncharacterized protein</fullName>
    </submittedName>
</protein>
<evidence type="ECO:0000313" key="1">
    <source>
        <dbReference type="EMBL" id="OMP07932.1"/>
    </source>
</evidence>
<gene>
    <name evidence="1" type="ORF">CCACVL1_01189</name>
</gene>
<accession>A0A1R3KLH1</accession>
<name>A0A1R3KLH1_COCAP</name>
<keyword evidence="2" id="KW-1185">Reference proteome</keyword>
<comment type="caution">
    <text evidence="1">The sequence shown here is derived from an EMBL/GenBank/DDBJ whole genome shotgun (WGS) entry which is preliminary data.</text>
</comment>
<dbReference type="AlphaFoldDB" id="A0A1R3KLH1"/>
<proteinExistence type="predicted"/>
<dbReference type="EMBL" id="AWWV01004113">
    <property type="protein sequence ID" value="OMP07932.1"/>
    <property type="molecule type" value="Genomic_DNA"/>
</dbReference>
<evidence type="ECO:0000313" key="2">
    <source>
        <dbReference type="Proteomes" id="UP000188268"/>
    </source>
</evidence>